<gene>
    <name evidence="1" type="ORF">Tci_928834</name>
</gene>
<dbReference type="EMBL" id="BKCJ011834204">
    <property type="protein sequence ID" value="GFD56865.1"/>
    <property type="molecule type" value="Genomic_DNA"/>
</dbReference>
<sequence length="88" mass="9187">ASKKVQYSHPAAKGFVLYGSTNTGSRGFIKITANGNAISAGQNVTDPAGTGNAWDYYHSPLSGTAQAYTVVLEDVNGIVVDNGILWIV</sequence>
<accession>A0A699XAG4</accession>
<protein>
    <submittedName>
        <fullName evidence="1">Uncharacterized protein</fullName>
    </submittedName>
</protein>
<feature type="non-terminal residue" evidence="1">
    <location>
        <position position="1"/>
    </location>
</feature>
<evidence type="ECO:0000313" key="1">
    <source>
        <dbReference type="EMBL" id="GFD56865.1"/>
    </source>
</evidence>
<name>A0A699XAG4_TANCI</name>
<organism evidence="1">
    <name type="scientific">Tanacetum cinerariifolium</name>
    <name type="common">Dalmatian daisy</name>
    <name type="synonym">Chrysanthemum cinerariifolium</name>
    <dbReference type="NCBI Taxonomy" id="118510"/>
    <lineage>
        <taxon>Eukaryota</taxon>
        <taxon>Viridiplantae</taxon>
        <taxon>Streptophyta</taxon>
        <taxon>Embryophyta</taxon>
        <taxon>Tracheophyta</taxon>
        <taxon>Spermatophyta</taxon>
        <taxon>Magnoliopsida</taxon>
        <taxon>eudicotyledons</taxon>
        <taxon>Gunneridae</taxon>
        <taxon>Pentapetalae</taxon>
        <taxon>asterids</taxon>
        <taxon>campanulids</taxon>
        <taxon>Asterales</taxon>
        <taxon>Asteraceae</taxon>
        <taxon>Asteroideae</taxon>
        <taxon>Anthemideae</taxon>
        <taxon>Anthemidinae</taxon>
        <taxon>Tanacetum</taxon>
    </lineage>
</organism>
<dbReference type="AlphaFoldDB" id="A0A699XAG4"/>
<reference evidence="1" key="1">
    <citation type="journal article" date="2019" name="Sci. Rep.">
        <title>Draft genome of Tanacetum cinerariifolium, the natural source of mosquito coil.</title>
        <authorList>
            <person name="Yamashiro T."/>
            <person name="Shiraishi A."/>
            <person name="Satake H."/>
            <person name="Nakayama K."/>
        </authorList>
    </citation>
    <scope>NUCLEOTIDE SEQUENCE</scope>
</reference>
<comment type="caution">
    <text evidence="1">The sequence shown here is derived from an EMBL/GenBank/DDBJ whole genome shotgun (WGS) entry which is preliminary data.</text>
</comment>
<proteinExistence type="predicted"/>